<gene>
    <name evidence="3" type="ORF">TCM_015923</name>
</gene>
<name>A0A061G4F2_THECC</name>
<keyword evidence="2" id="KW-0472">Membrane</keyword>
<organism evidence="3 4">
    <name type="scientific">Theobroma cacao</name>
    <name type="common">Cacao</name>
    <name type="synonym">Cocoa</name>
    <dbReference type="NCBI Taxonomy" id="3641"/>
    <lineage>
        <taxon>Eukaryota</taxon>
        <taxon>Viridiplantae</taxon>
        <taxon>Streptophyta</taxon>
        <taxon>Embryophyta</taxon>
        <taxon>Tracheophyta</taxon>
        <taxon>Spermatophyta</taxon>
        <taxon>Magnoliopsida</taxon>
        <taxon>eudicotyledons</taxon>
        <taxon>Gunneridae</taxon>
        <taxon>Pentapetalae</taxon>
        <taxon>rosids</taxon>
        <taxon>malvids</taxon>
        <taxon>Malvales</taxon>
        <taxon>Malvaceae</taxon>
        <taxon>Byttnerioideae</taxon>
        <taxon>Theobroma</taxon>
    </lineage>
</organism>
<dbReference type="STRING" id="3641.A0A061G4F2"/>
<keyword evidence="2" id="KW-1133">Transmembrane helix</keyword>
<dbReference type="EMBL" id="CM001881">
    <property type="protein sequence ID" value="EOY24273.1"/>
    <property type="molecule type" value="Genomic_DNA"/>
</dbReference>
<dbReference type="HOGENOM" id="CLU_2268702_0_0_1"/>
<sequence>MSIVKSLFILKEKILFLGGVFKPQGTEPATAILAFLLVISFLTLPTFSLLPNAILLNAPPPWSRRRRRFSGTTSSTVNTSSIQQHSSTNANDESQKAFDLTFR</sequence>
<feature type="compositionally biased region" description="Polar residues" evidence="1">
    <location>
        <begin position="82"/>
        <end position="92"/>
    </location>
</feature>
<feature type="region of interest" description="Disordered" evidence="1">
    <location>
        <begin position="58"/>
        <end position="103"/>
    </location>
</feature>
<feature type="compositionally biased region" description="Low complexity" evidence="1">
    <location>
        <begin position="70"/>
        <end position="81"/>
    </location>
</feature>
<evidence type="ECO:0000256" key="2">
    <source>
        <dbReference type="SAM" id="Phobius"/>
    </source>
</evidence>
<dbReference type="AlphaFoldDB" id="A0A061G4F2"/>
<keyword evidence="4" id="KW-1185">Reference proteome</keyword>
<feature type="transmembrane region" description="Helical" evidence="2">
    <location>
        <begin position="31"/>
        <end position="58"/>
    </location>
</feature>
<proteinExistence type="predicted"/>
<dbReference type="InParanoid" id="A0A061G4F2"/>
<evidence type="ECO:0000256" key="1">
    <source>
        <dbReference type="SAM" id="MobiDB-lite"/>
    </source>
</evidence>
<dbReference type="Proteomes" id="UP000026915">
    <property type="component" value="Chromosome 3"/>
</dbReference>
<evidence type="ECO:0000313" key="4">
    <source>
        <dbReference type="Proteomes" id="UP000026915"/>
    </source>
</evidence>
<accession>A0A061G4F2</accession>
<keyword evidence="2" id="KW-0812">Transmembrane</keyword>
<evidence type="ECO:0000313" key="3">
    <source>
        <dbReference type="EMBL" id="EOY24273.1"/>
    </source>
</evidence>
<protein>
    <submittedName>
        <fullName evidence="3">Uncharacterized protein</fullName>
    </submittedName>
</protein>
<dbReference type="Gramene" id="EOY24273">
    <property type="protein sequence ID" value="EOY24273"/>
    <property type="gene ID" value="TCM_015923"/>
</dbReference>
<reference evidence="3 4" key="1">
    <citation type="journal article" date="2013" name="Genome Biol.">
        <title>The genome sequence of the most widely cultivated cacao type and its use to identify candidate genes regulating pod color.</title>
        <authorList>
            <person name="Motamayor J.C."/>
            <person name="Mockaitis K."/>
            <person name="Schmutz J."/>
            <person name="Haiminen N."/>
            <person name="Iii D.L."/>
            <person name="Cornejo O."/>
            <person name="Findley S.D."/>
            <person name="Zheng P."/>
            <person name="Utro F."/>
            <person name="Royaert S."/>
            <person name="Saski C."/>
            <person name="Jenkins J."/>
            <person name="Podicheti R."/>
            <person name="Zhao M."/>
            <person name="Scheffler B.E."/>
            <person name="Stack J.C."/>
            <person name="Feltus F.A."/>
            <person name="Mustiga G.M."/>
            <person name="Amores F."/>
            <person name="Phillips W."/>
            <person name="Marelli J.P."/>
            <person name="May G.D."/>
            <person name="Shapiro H."/>
            <person name="Ma J."/>
            <person name="Bustamante C.D."/>
            <person name="Schnell R.J."/>
            <person name="Main D."/>
            <person name="Gilbert D."/>
            <person name="Parida L."/>
            <person name="Kuhn D.N."/>
        </authorList>
    </citation>
    <scope>NUCLEOTIDE SEQUENCE [LARGE SCALE GENOMIC DNA]</scope>
    <source>
        <strain evidence="4">cv. Matina 1-6</strain>
    </source>
</reference>